<accession>A0A9P1DER6</accession>
<reference evidence="6" key="1">
    <citation type="submission" date="2022-10" db="EMBL/GenBank/DDBJ databases">
        <authorList>
            <person name="Chen Y."/>
            <person name="Dougan E. K."/>
            <person name="Chan C."/>
            <person name="Rhodes N."/>
            <person name="Thang M."/>
        </authorList>
    </citation>
    <scope>NUCLEOTIDE SEQUENCE</scope>
</reference>
<keyword evidence="8" id="KW-1185">Reference proteome</keyword>
<keyword evidence="3 5" id="KW-1133">Transmembrane helix</keyword>
<comment type="caution">
    <text evidence="6">The sequence shown here is derived from an EMBL/GenBank/DDBJ whole genome shotgun (WGS) entry which is preliminary data.</text>
</comment>
<name>A0A9P1DER6_9DINO</name>
<gene>
    <name evidence="6" type="ORF">C1SCF055_LOCUS32858</name>
</gene>
<evidence type="ECO:0000256" key="5">
    <source>
        <dbReference type="SAM" id="Phobius"/>
    </source>
</evidence>
<comment type="subcellular location">
    <subcellularLocation>
        <location evidence="1">Membrane</location>
        <topology evidence="1">Multi-pass membrane protein</topology>
    </subcellularLocation>
</comment>
<dbReference type="GO" id="GO:0016020">
    <property type="term" value="C:membrane"/>
    <property type="evidence" value="ECO:0007669"/>
    <property type="project" value="UniProtKB-SubCell"/>
</dbReference>
<dbReference type="Proteomes" id="UP001152797">
    <property type="component" value="Unassembled WGS sequence"/>
</dbReference>
<dbReference type="AlphaFoldDB" id="A0A9P1DER6"/>
<keyword evidence="2 5" id="KW-0812">Transmembrane</keyword>
<evidence type="ECO:0000313" key="6">
    <source>
        <dbReference type="EMBL" id="CAI4007293.1"/>
    </source>
</evidence>
<dbReference type="EMBL" id="CAMXCT010004004">
    <property type="protein sequence ID" value="CAI4007293.1"/>
    <property type="molecule type" value="Genomic_DNA"/>
</dbReference>
<proteinExistence type="predicted"/>
<evidence type="ECO:0000256" key="2">
    <source>
        <dbReference type="ARBA" id="ARBA00022692"/>
    </source>
</evidence>
<dbReference type="EMBL" id="CAMXCT020004004">
    <property type="protein sequence ID" value="CAL1160668.1"/>
    <property type="molecule type" value="Genomic_DNA"/>
</dbReference>
<protein>
    <submittedName>
        <fullName evidence="6">Uncharacterized protein</fullName>
    </submittedName>
</protein>
<dbReference type="Pfam" id="PF03547">
    <property type="entry name" value="Mem_trans"/>
    <property type="match status" value="1"/>
</dbReference>
<sequence length="98" mass="10378">MDTLGSLTICSLRSVATVSCCAAVGVYARRQGILDDSAEKFLDKLVSSVCLPCLILGKVPPLVTLHDLLAIWPLTLGCLCTVMFGLAAGAIVAWWLNL</sequence>
<evidence type="ECO:0000256" key="4">
    <source>
        <dbReference type="ARBA" id="ARBA00023136"/>
    </source>
</evidence>
<evidence type="ECO:0000256" key="3">
    <source>
        <dbReference type="ARBA" id="ARBA00022989"/>
    </source>
</evidence>
<evidence type="ECO:0000313" key="8">
    <source>
        <dbReference type="Proteomes" id="UP001152797"/>
    </source>
</evidence>
<keyword evidence="4 5" id="KW-0472">Membrane</keyword>
<dbReference type="EMBL" id="CAMXCT030004004">
    <property type="protein sequence ID" value="CAL4794605.1"/>
    <property type="molecule type" value="Genomic_DNA"/>
</dbReference>
<feature type="non-terminal residue" evidence="6">
    <location>
        <position position="98"/>
    </location>
</feature>
<evidence type="ECO:0000313" key="7">
    <source>
        <dbReference type="EMBL" id="CAL1160668.1"/>
    </source>
</evidence>
<feature type="transmembrane region" description="Helical" evidence="5">
    <location>
        <begin position="71"/>
        <end position="96"/>
    </location>
</feature>
<evidence type="ECO:0000256" key="1">
    <source>
        <dbReference type="ARBA" id="ARBA00004141"/>
    </source>
</evidence>
<organism evidence="6">
    <name type="scientific">Cladocopium goreaui</name>
    <dbReference type="NCBI Taxonomy" id="2562237"/>
    <lineage>
        <taxon>Eukaryota</taxon>
        <taxon>Sar</taxon>
        <taxon>Alveolata</taxon>
        <taxon>Dinophyceae</taxon>
        <taxon>Suessiales</taxon>
        <taxon>Symbiodiniaceae</taxon>
        <taxon>Cladocopium</taxon>
    </lineage>
</organism>
<reference evidence="7" key="2">
    <citation type="submission" date="2024-04" db="EMBL/GenBank/DDBJ databases">
        <authorList>
            <person name="Chen Y."/>
            <person name="Shah S."/>
            <person name="Dougan E. K."/>
            <person name="Thang M."/>
            <person name="Chan C."/>
        </authorList>
    </citation>
    <scope>NUCLEOTIDE SEQUENCE [LARGE SCALE GENOMIC DNA]</scope>
</reference>
<dbReference type="InterPro" id="IPR004776">
    <property type="entry name" value="Mem_transp_PIN-like"/>
</dbReference>
<dbReference type="OrthoDB" id="191139at2759"/>
<dbReference type="GO" id="GO:0055085">
    <property type="term" value="P:transmembrane transport"/>
    <property type="evidence" value="ECO:0007669"/>
    <property type="project" value="InterPro"/>
</dbReference>